<dbReference type="AlphaFoldDB" id="A0A4R8FJX1"/>
<dbReference type="Proteomes" id="UP000294489">
    <property type="component" value="Unassembled WGS sequence"/>
</dbReference>
<accession>A0A4R8FJX1</accession>
<gene>
    <name evidence="1" type="ORF">DFO67_1294</name>
</gene>
<dbReference type="EMBL" id="SOEC01000029">
    <property type="protein sequence ID" value="TDX22471.1"/>
    <property type="molecule type" value="Genomic_DNA"/>
</dbReference>
<dbReference type="OrthoDB" id="5917820at2"/>
<organism evidence="1 2">
    <name type="scientific">Modicisalibacter xianhensis</name>
    <dbReference type="NCBI Taxonomy" id="442341"/>
    <lineage>
        <taxon>Bacteria</taxon>
        <taxon>Pseudomonadati</taxon>
        <taxon>Pseudomonadota</taxon>
        <taxon>Gammaproteobacteria</taxon>
        <taxon>Oceanospirillales</taxon>
        <taxon>Halomonadaceae</taxon>
        <taxon>Modicisalibacter</taxon>
    </lineage>
</organism>
<evidence type="ECO:0000313" key="2">
    <source>
        <dbReference type="Proteomes" id="UP000294489"/>
    </source>
</evidence>
<name>A0A4R8FJX1_9GAMM</name>
<dbReference type="RefSeq" id="WP_134021073.1">
    <property type="nucleotide sequence ID" value="NZ_SOEC01000029.1"/>
</dbReference>
<comment type="caution">
    <text evidence="1">The sequence shown here is derived from an EMBL/GenBank/DDBJ whole genome shotgun (WGS) entry which is preliminary data.</text>
</comment>
<proteinExistence type="predicted"/>
<protein>
    <submittedName>
        <fullName evidence="1">Uncharacterized protein</fullName>
    </submittedName>
</protein>
<sequence>MVKVEVNGMLYEDYHPDCKCIHSRTSSGSYAFIQVLDMETQMVKRYWGPFDIERPEASIESIMRTGGKWPPLPGPDERVDS</sequence>
<reference evidence="1 2" key="1">
    <citation type="submission" date="2019-03" db="EMBL/GenBank/DDBJ databases">
        <title>Freshwater and sediment microbial communities from various areas in North America, analyzing microbe dynamics in response to fracking.</title>
        <authorList>
            <person name="Lamendella R."/>
        </authorList>
    </citation>
    <scope>NUCLEOTIDE SEQUENCE [LARGE SCALE GENOMIC DNA]</scope>
    <source>
        <strain evidence="1 2">6_TX</strain>
    </source>
</reference>
<evidence type="ECO:0000313" key="1">
    <source>
        <dbReference type="EMBL" id="TDX22471.1"/>
    </source>
</evidence>